<proteinExistence type="predicted"/>
<organism evidence="1 2">
    <name type="scientific">Cohnella rhizosphaerae</name>
    <dbReference type="NCBI Taxonomy" id="1457232"/>
    <lineage>
        <taxon>Bacteria</taxon>
        <taxon>Bacillati</taxon>
        <taxon>Bacillota</taxon>
        <taxon>Bacilli</taxon>
        <taxon>Bacillales</taxon>
        <taxon>Paenibacillaceae</taxon>
        <taxon>Cohnella</taxon>
    </lineage>
</organism>
<dbReference type="EMBL" id="JAPDIA010000001">
    <property type="protein sequence ID" value="MDG0808532.1"/>
    <property type="molecule type" value="Genomic_DNA"/>
</dbReference>
<dbReference type="AlphaFoldDB" id="A0A9X4KPU0"/>
<evidence type="ECO:0000313" key="1">
    <source>
        <dbReference type="EMBL" id="MDG0808532.1"/>
    </source>
</evidence>
<comment type="caution">
    <text evidence="1">The sequence shown here is derived from an EMBL/GenBank/DDBJ whole genome shotgun (WGS) entry which is preliminary data.</text>
</comment>
<reference evidence="1" key="1">
    <citation type="submission" date="2022-10" db="EMBL/GenBank/DDBJ databases">
        <title>Comparative genomic analysis of Cohnella hashimotonis sp. nov., isolated from the International Space Station.</title>
        <authorList>
            <person name="Simpson A."/>
            <person name="Venkateswaran K."/>
        </authorList>
    </citation>
    <scope>NUCLEOTIDE SEQUENCE</scope>
    <source>
        <strain evidence="1">DSM 28161</strain>
    </source>
</reference>
<protein>
    <submittedName>
        <fullName evidence="1">Uncharacterized protein</fullName>
    </submittedName>
</protein>
<evidence type="ECO:0000313" key="2">
    <source>
        <dbReference type="Proteomes" id="UP001153404"/>
    </source>
</evidence>
<accession>A0A9X4KPU0</accession>
<keyword evidence="2" id="KW-1185">Reference proteome</keyword>
<name>A0A9X4KPU0_9BACL</name>
<dbReference type="Proteomes" id="UP001153404">
    <property type="component" value="Unassembled WGS sequence"/>
</dbReference>
<dbReference type="RefSeq" id="WP_277529076.1">
    <property type="nucleotide sequence ID" value="NZ_JAPDIA010000001.1"/>
</dbReference>
<gene>
    <name evidence="1" type="ORF">OMP40_03255</name>
</gene>
<sequence>MSFFGEDNNKVGTQKEYLVEQKVKDVIRNIDVELVHIITYDVVRGNLLFVKSRIPSSNLKQKPINEEDMSEFIVTYDNQDETVGSTVKVEHTDLTDEMQKQIITGLLKLKGQEKDNSEK</sequence>